<dbReference type="Proteomes" id="UP000182811">
    <property type="component" value="Unassembled WGS sequence"/>
</dbReference>
<sequence>MNIIQKYGYQELAVYPVRPELTPAELNAAYGRLEERYNCLRSNWEWFTRPIIPGWLMALPGR</sequence>
<reference evidence="1 2" key="1">
    <citation type="submission" date="2016-08" db="EMBL/GenBank/DDBJ databases">
        <title>Genome-based comparison of Moorella thermoacetic strains.</title>
        <authorList>
            <person name="Poehlein A."/>
            <person name="Bengelsdorf F.R."/>
            <person name="Esser C."/>
            <person name="Duerre P."/>
            <person name="Daniel R."/>
        </authorList>
    </citation>
    <scope>NUCLEOTIDE SEQUENCE [LARGE SCALE GENOMIC DNA]</scope>
    <source>
        <strain evidence="1 2">DSM 21394</strain>
    </source>
</reference>
<dbReference type="EMBL" id="MDDC01000002">
    <property type="protein sequence ID" value="OIQ61243.1"/>
    <property type="molecule type" value="Genomic_DNA"/>
</dbReference>
<organism evidence="1 2">
    <name type="scientific">Neomoorella thermoacetica</name>
    <name type="common">Clostridium thermoaceticum</name>
    <dbReference type="NCBI Taxonomy" id="1525"/>
    <lineage>
        <taxon>Bacteria</taxon>
        <taxon>Bacillati</taxon>
        <taxon>Bacillota</taxon>
        <taxon>Clostridia</taxon>
        <taxon>Neomoorellales</taxon>
        <taxon>Neomoorellaceae</taxon>
        <taxon>Neomoorella</taxon>
    </lineage>
</organism>
<comment type="caution">
    <text evidence="1">The sequence shown here is derived from an EMBL/GenBank/DDBJ whole genome shotgun (WGS) entry which is preliminary data.</text>
</comment>
<evidence type="ECO:0000313" key="2">
    <source>
        <dbReference type="Proteomes" id="UP000182811"/>
    </source>
</evidence>
<dbReference type="AlphaFoldDB" id="A0A1J5P7A3"/>
<proteinExistence type="predicted"/>
<accession>A0A1J5P7A3</accession>
<name>A0A1J5P7A3_NEOTH</name>
<protein>
    <submittedName>
        <fullName evidence="1">Uncharacterized protein</fullName>
    </submittedName>
</protein>
<dbReference type="OrthoDB" id="1726203at2"/>
<evidence type="ECO:0000313" key="1">
    <source>
        <dbReference type="EMBL" id="OIQ61243.1"/>
    </source>
</evidence>
<gene>
    <name evidence="1" type="ORF">MOTE_03190</name>
</gene>